<evidence type="ECO:0000313" key="2">
    <source>
        <dbReference type="EMBL" id="SPC79395.1"/>
    </source>
</evidence>
<dbReference type="EMBL" id="OIVN01000385">
    <property type="protein sequence ID" value="SPC79395.1"/>
    <property type="molecule type" value="Genomic_DNA"/>
</dbReference>
<sequence length="293" mass="33510">MSWVGWKTLCLSKIKGGMRDLHAFSMALLAKQGWRLLHNLESMVYKVYKAKYFPTGNLLQSHIGHNPSYAWRCIWNALEIVQQGSQWRVGDGISINIWEDRWLPSPSTYKMISPTVDIGDTPQVSSFIDPNTRTCSGRDLCEITFLMVYQGLTEQLEFFWTMAWYIWWDRNKRVHGDQYETDQELFRQAQQFYNEVKQLRQQPRDPQAVREDKWEAPGEGLFKINTDGATFAGERGARLGVVIRDQAGSFIAGLSCRTPGSYSAEVAEALAIQEGCLLARELGLRQVIVESDA</sequence>
<name>A0A2N9EX26_FAGSY</name>
<dbReference type="Pfam" id="PF13456">
    <property type="entry name" value="RVT_3"/>
    <property type="match status" value="1"/>
</dbReference>
<dbReference type="CDD" id="cd06222">
    <property type="entry name" value="RNase_H_like"/>
    <property type="match status" value="1"/>
</dbReference>
<dbReference type="SUPFAM" id="SSF53098">
    <property type="entry name" value="Ribonuclease H-like"/>
    <property type="match status" value="1"/>
</dbReference>
<dbReference type="InterPro" id="IPR052929">
    <property type="entry name" value="RNase_H-like_EbsB-rel"/>
</dbReference>
<dbReference type="Gene3D" id="3.30.420.10">
    <property type="entry name" value="Ribonuclease H-like superfamily/Ribonuclease H"/>
    <property type="match status" value="1"/>
</dbReference>
<dbReference type="InterPro" id="IPR012337">
    <property type="entry name" value="RNaseH-like_sf"/>
</dbReference>
<dbReference type="GO" id="GO:0003676">
    <property type="term" value="F:nucleic acid binding"/>
    <property type="evidence" value="ECO:0007669"/>
    <property type="project" value="InterPro"/>
</dbReference>
<gene>
    <name evidence="2" type="ORF">FSB_LOCUS7277</name>
</gene>
<dbReference type="AlphaFoldDB" id="A0A2N9EX26"/>
<protein>
    <recommendedName>
        <fullName evidence="1">RNase H type-1 domain-containing protein</fullName>
    </recommendedName>
</protein>
<dbReference type="InterPro" id="IPR036397">
    <property type="entry name" value="RNaseH_sf"/>
</dbReference>
<feature type="domain" description="RNase H type-1" evidence="1">
    <location>
        <begin position="225"/>
        <end position="292"/>
    </location>
</feature>
<accession>A0A2N9EX26</accession>
<organism evidence="2">
    <name type="scientific">Fagus sylvatica</name>
    <name type="common">Beechnut</name>
    <dbReference type="NCBI Taxonomy" id="28930"/>
    <lineage>
        <taxon>Eukaryota</taxon>
        <taxon>Viridiplantae</taxon>
        <taxon>Streptophyta</taxon>
        <taxon>Embryophyta</taxon>
        <taxon>Tracheophyta</taxon>
        <taxon>Spermatophyta</taxon>
        <taxon>Magnoliopsida</taxon>
        <taxon>eudicotyledons</taxon>
        <taxon>Gunneridae</taxon>
        <taxon>Pentapetalae</taxon>
        <taxon>rosids</taxon>
        <taxon>fabids</taxon>
        <taxon>Fagales</taxon>
        <taxon>Fagaceae</taxon>
        <taxon>Fagus</taxon>
    </lineage>
</organism>
<reference evidence="2" key="1">
    <citation type="submission" date="2018-02" db="EMBL/GenBank/DDBJ databases">
        <authorList>
            <person name="Cohen D.B."/>
            <person name="Kent A.D."/>
        </authorList>
    </citation>
    <scope>NUCLEOTIDE SEQUENCE</scope>
</reference>
<dbReference type="InterPro" id="IPR044730">
    <property type="entry name" value="RNase_H-like_dom_plant"/>
</dbReference>
<dbReference type="GO" id="GO:0004523">
    <property type="term" value="F:RNA-DNA hybrid ribonuclease activity"/>
    <property type="evidence" value="ECO:0007669"/>
    <property type="project" value="InterPro"/>
</dbReference>
<dbReference type="PANTHER" id="PTHR47074">
    <property type="entry name" value="BNAC02G40300D PROTEIN"/>
    <property type="match status" value="1"/>
</dbReference>
<dbReference type="InterPro" id="IPR002156">
    <property type="entry name" value="RNaseH_domain"/>
</dbReference>
<evidence type="ECO:0000259" key="1">
    <source>
        <dbReference type="Pfam" id="PF13456"/>
    </source>
</evidence>
<proteinExistence type="predicted"/>
<dbReference type="PANTHER" id="PTHR47074:SF11">
    <property type="entry name" value="REVERSE TRANSCRIPTASE-LIKE PROTEIN"/>
    <property type="match status" value="1"/>
</dbReference>